<protein>
    <recommendedName>
        <fullName evidence="3">non-specific serine/threonine protein kinase</fullName>
        <ecNumber evidence="3">2.7.11.1</ecNumber>
    </recommendedName>
</protein>
<keyword evidence="4 14" id="KW-0723">Serine/threonine-protein kinase</keyword>
<gene>
    <name evidence="17" type="primary">Nek3</name>
    <name evidence="17" type="ORF">ANHRUF_R07965</name>
</gene>
<feature type="compositionally biased region" description="Basic and acidic residues" evidence="15">
    <location>
        <begin position="300"/>
        <end position="330"/>
    </location>
</feature>
<evidence type="ECO:0000256" key="13">
    <source>
        <dbReference type="PROSITE-ProRule" id="PRU10141"/>
    </source>
</evidence>
<keyword evidence="9 13" id="KW-0067">ATP-binding</keyword>
<feature type="compositionally biased region" description="Basic residues" evidence="15">
    <location>
        <begin position="280"/>
        <end position="292"/>
    </location>
</feature>
<name>A0A7L3G3H6_9AVES</name>
<evidence type="ECO:0000313" key="17">
    <source>
        <dbReference type="EMBL" id="NXT87071.1"/>
    </source>
</evidence>
<dbReference type="SMART" id="SM00220">
    <property type="entry name" value="S_TKc"/>
    <property type="match status" value="1"/>
</dbReference>
<dbReference type="GO" id="GO:0004674">
    <property type="term" value="F:protein serine/threonine kinase activity"/>
    <property type="evidence" value="ECO:0007669"/>
    <property type="project" value="UniProtKB-KW"/>
</dbReference>
<feature type="binding site" evidence="13">
    <location>
        <position position="33"/>
    </location>
    <ligand>
        <name>ATP</name>
        <dbReference type="ChEBI" id="CHEBI:30616"/>
    </ligand>
</feature>
<dbReference type="PROSITE" id="PS00107">
    <property type="entry name" value="PROTEIN_KINASE_ATP"/>
    <property type="match status" value="1"/>
</dbReference>
<evidence type="ECO:0000256" key="7">
    <source>
        <dbReference type="ARBA" id="ARBA00022741"/>
    </source>
</evidence>
<feature type="compositionally biased region" description="Acidic residues" evidence="15">
    <location>
        <begin position="438"/>
        <end position="448"/>
    </location>
</feature>
<evidence type="ECO:0000313" key="18">
    <source>
        <dbReference type="Proteomes" id="UP000528690"/>
    </source>
</evidence>
<dbReference type="AlphaFoldDB" id="A0A7L3G3H6"/>
<evidence type="ECO:0000256" key="15">
    <source>
        <dbReference type="SAM" id="MobiDB-lite"/>
    </source>
</evidence>
<evidence type="ECO:0000256" key="4">
    <source>
        <dbReference type="ARBA" id="ARBA00022527"/>
    </source>
</evidence>
<comment type="catalytic activity">
    <reaction evidence="12">
        <text>L-seryl-[protein] + ATP = O-phospho-L-seryl-[protein] + ADP + H(+)</text>
        <dbReference type="Rhea" id="RHEA:17989"/>
        <dbReference type="Rhea" id="RHEA-COMP:9863"/>
        <dbReference type="Rhea" id="RHEA-COMP:11604"/>
        <dbReference type="ChEBI" id="CHEBI:15378"/>
        <dbReference type="ChEBI" id="CHEBI:29999"/>
        <dbReference type="ChEBI" id="CHEBI:30616"/>
        <dbReference type="ChEBI" id="CHEBI:83421"/>
        <dbReference type="ChEBI" id="CHEBI:456216"/>
        <dbReference type="EC" id="2.7.11.1"/>
    </reaction>
</comment>
<keyword evidence="5" id="KW-0808">Transferase</keyword>
<dbReference type="EMBL" id="VZTV01008675">
    <property type="protein sequence ID" value="NXT87071.1"/>
    <property type="molecule type" value="Genomic_DNA"/>
</dbReference>
<evidence type="ECO:0000256" key="11">
    <source>
        <dbReference type="ARBA" id="ARBA00047899"/>
    </source>
</evidence>
<keyword evidence="10" id="KW-0460">Magnesium</keyword>
<feature type="non-terminal residue" evidence="17">
    <location>
        <position position="469"/>
    </location>
</feature>
<comment type="catalytic activity">
    <reaction evidence="11">
        <text>L-threonyl-[protein] + ATP = O-phospho-L-threonyl-[protein] + ADP + H(+)</text>
        <dbReference type="Rhea" id="RHEA:46608"/>
        <dbReference type="Rhea" id="RHEA-COMP:11060"/>
        <dbReference type="Rhea" id="RHEA-COMP:11605"/>
        <dbReference type="ChEBI" id="CHEBI:15378"/>
        <dbReference type="ChEBI" id="CHEBI:30013"/>
        <dbReference type="ChEBI" id="CHEBI:30616"/>
        <dbReference type="ChEBI" id="CHEBI:61977"/>
        <dbReference type="ChEBI" id="CHEBI:456216"/>
        <dbReference type="EC" id="2.7.11.1"/>
    </reaction>
</comment>
<dbReference type="EC" id="2.7.11.1" evidence="3"/>
<dbReference type="OrthoDB" id="248923at2759"/>
<evidence type="ECO:0000256" key="6">
    <source>
        <dbReference type="ARBA" id="ARBA00022723"/>
    </source>
</evidence>
<evidence type="ECO:0000259" key="16">
    <source>
        <dbReference type="PROSITE" id="PS50011"/>
    </source>
</evidence>
<evidence type="ECO:0000256" key="1">
    <source>
        <dbReference type="ARBA" id="ARBA00001946"/>
    </source>
</evidence>
<proteinExistence type="inferred from homology"/>
<evidence type="ECO:0000256" key="9">
    <source>
        <dbReference type="ARBA" id="ARBA00022840"/>
    </source>
</evidence>
<sequence length="469" mass="53634">MEDYQVLKVLGEGSFGRALLVHHRISDQKYAMKEIRLPMSSSGAENSRKEAVLLAKMKHPNIVAYKESFEAHGHLYIVMEYCDDGDLMQKIKHQSGKLFPEDTILHWFVQMCLGVKHIHDKRVLHRDIKSKNVFLTQNGKVKLGDFGSARLLAHSVSYACTYVGTPYYVPPEIWESMPYNNKSDIWSLGCILYELCTLRHPFQANSWKHLILKICKGSYNPLPSHYSYELHYLIKQMFKRNPQNRPSASTILARGCLTKLIKNRFPSEMTNEFEQVLKETKKHKGNAARPKGKSATFFLESKDKSKHSPLERKNITKDLSESTKEQRKSDEEAETSDVFPGITDLSHPQRRQWEKGVSNTIVDVLENASLLSSSFTSEEAKSGCVINYSENKPRKQWNKETPQTLMKILSNADVSLAFKTYTIYKPASENILRGPLSDETEASDELDGEHEAIVIDSERLEPRSDEDDT</sequence>
<feature type="region of interest" description="Disordered" evidence="15">
    <location>
        <begin position="435"/>
        <end position="469"/>
    </location>
</feature>
<keyword evidence="7 13" id="KW-0547">Nucleotide-binding</keyword>
<dbReference type="PROSITE" id="PS00108">
    <property type="entry name" value="PROTEIN_KINASE_ST"/>
    <property type="match status" value="1"/>
</dbReference>
<dbReference type="PANTHER" id="PTHR44984">
    <property type="entry name" value="SERINE/THREONINE-PROTEIN KINASE NEK3"/>
    <property type="match status" value="1"/>
</dbReference>
<dbReference type="FunFam" id="1.10.510.10:FF:000172">
    <property type="entry name" value="serine/threonine-protein kinase Nek1 isoform X1"/>
    <property type="match status" value="1"/>
</dbReference>
<feature type="non-terminal residue" evidence="17">
    <location>
        <position position="1"/>
    </location>
</feature>
<feature type="domain" description="Protein kinase" evidence="16">
    <location>
        <begin position="4"/>
        <end position="261"/>
    </location>
</feature>
<accession>A0A7L3G3H6</accession>
<reference evidence="17 18" key="1">
    <citation type="submission" date="2019-09" db="EMBL/GenBank/DDBJ databases">
        <title>Bird 10,000 Genomes (B10K) Project - Family phase.</title>
        <authorList>
            <person name="Zhang G."/>
        </authorList>
    </citation>
    <scope>NUCLEOTIDE SEQUENCE [LARGE SCALE GENOMIC DNA]</scope>
    <source>
        <strain evidence="17">B10K-DU-029-28</strain>
    </source>
</reference>
<dbReference type="PRINTS" id="PR00109">
    <property type="entry name" value="TYRKINASE"/>
</dbReference>
<comment type="similarity">
    <text evidence="2">Belongs to the protein kinase superfamily. NEK Ser/Thr protein kinase family. NIMA subfamily.</text>
</comment>
<evidence type="ECO:0000256" key="12">
    <source>
        <dbReference type="ARBA" id="ARBA00048679"/>
    </source>
</evidence>
<evidence type="ECO:0000256" key="14">
    <source>
        <dbReference type="RuleBase" id="RU000304"/>
    </source>
</evidence>
<dbReference type="InterPro" id="IPR000719">
    <property type="entry name" value="Prot_kinase_dom"/>
</dbReference>
<comment type="cofactor">
    <cofactor evidence="1">
        <name>Mg(2+)</name>
        <dbReference type="ChEBI" id="CHEBI:18420"/>
    </cofactor>
</comment>
<keyword evidence="18" id="KW-1185">Reference proteome</keyword>
<feature type="compositionally biased region" description="Basic and acidic residues" evidence="15">
    <location>
        <begin position="449"/>
        <end position="463"/>
    </location>
</feature>
<dbReference type="InterPro" id="IPR001245">
    <property type="entry name" value="Ser-Thr/Tyr_kinase_cat_dom"/>
</dbReference>
<dbReference type="Proteomes" id="UP000528690">
    <property type="component" value="Unassembled WGS sequence"/>
</dbReference>
<dbReference type="SUPFAM" id="SSF56112">
    <property type="entry name" value="Protein kinase-like (PK-like)"/>
    <property type="match status" value="1"/>
</dbReference>
<comment type="caution">
    <text evidence="17">The sequence shown here is derived from an EMBL/GenBank/DDBJ whole genome shotgun (WGS) entry which is preliminary data.</text>
</comment>
<evidence type="ECO:0000256" key="2">
    <source>
        <dbReference type="ARBA" id="ARBA00010886"/>
    </source>
</evidence>
<feature type="region of interest" description="Disordered" evidence="15">
    <location>
        <begin position="280"/>
        <end position="344"/>
    </location>
</feature>
<dbReference type="Gene3D" id="3.30.200.20">
    <property type="entry name" value="Phosphorylase Kinase, domain 1"/>
    <property type="match status" value="1"/>
</dbReference>
<dbReference type="PROSITE" id="PS50011">
    <property type="entry name" value="PROTEIN_KINASE_DOM"/>
    <property type="match status" value="1"/>
</dbReference>
<evidence type="ECO:0000256" key="3">
    <source>
        <dbReference type="ARBA" id="ARBA00012513"/>
    </source>
</evidence>
<dbReference type="GO" id="GO:0005524">
    <property type="term" value="F:ATP binding"/>
    <property type="evidence" value="ECO:0007669"/>
    <property type="project" value="UniProtKB-UniRule"/>
</dbReference>
<dbReference type="InterPro" id="IPR011009">
    <property type="entry name" value="Kinase-like_dom_sf"/>
</dbReference>
<dbReference type="InterPro" id="IPR008271">
    <property type="entry name" value="Ser/Thr_kinase_AS"/>
</dbReference>
<dbReference type="PANTHER" id="PTHR44984:SF1">
    <property type="entry name" value="SERINE_THREONINE-PROTEIN KINASE NEK3"/>
    <property type="match status" value="1"/>
</dbReference>
<organism evidence="17 18">
    <name type="scientific">Anhinga rufa</name>
    <name type="common">African darter</name>
    <dbReference type="NCBI Taxonomy" id="317792"/>
    <lineage>
        <taxon>Eukaryota</taxon>
        <taxon>Metazoa</taxon>
        <taxon>Chordata</taxon>
        <taxon>Craniata</taxon>
        <taxon>Vertebrata</taxon>
        <taxon>Euteleostomi</taxon>
        <taxon>Archelosauria</taxon>
        <taxon>Archosauria</taxon>
        <taxon>Dinosauria</taxon>
        <taxon>Saurischia</taxon>
        <taxon>Theropoda</taxon>
        <taxon>Coelurosauria</taxon>
        <taxon>Aves</taxon>
        <taxon>Neognathae</taxon>
        <taxon>Neoaves</taxon>
        <taxon>Aequornithes</taxon>
        <taxon>Suliformes</taxon>
        <taxon>Anhingidae</taxon>
        <taxon>Anhinga</taxon>
    </lineage>
</organism>
<evidence type="ECO:0000256" key="5">
    <source>
        <dbReference type="ARBA" id="ARBA00022679"/>
    </source>
</evidence>
<dbReference type="FunFam" id="3.30.200.20:FF:000097">
    <property type="entry name" value="Probable serine/threonine-protein kinase nek1"/>
    <property type="match status" value="1"/>
</dbReference>
<dbReference type="Pfam" id="PF00069">
    <property type="entry name" value="Pkinase"/>
    <property type="match status" value="1"/>
</dbReference>
<keyword evidence="6" id="KW-0479">Metal-binding</keyword>
<evidence type="ECO:0000256" key="10">
    <source>
        <dbReference type="ARBA" id="ARBA00022842"/>
    </source>
</evidence>
<evidence type="ECO:0000256" key="8">
    <source>
        <dbReference type="ARBA" id="ARBA00022777"/>
    </source>
</evidence>
<dbReference type="InterPro" id="IPR017441">
    <property type="entry name" value="Protein_kinase_ATP_BS"/>
</dbReference>
<keyword evidence="8 17" id="KW-0418">Kinase</keyword>
<dbReference type="GO" id="GO:0046872">
    <property type="term" value="F:metal ion binding"/>
    <property type="evidence" value="ECO:0007669"/>
    <property type="project" value="UniProtKB-KW"/>
</dbReference>
<dbReference type="Gene3D" id="1.10.510.10">
    <property type="entry name" value="Transferase(Phosphotransferase) domain 1"/>
    <property type="match status" value="1"/>
</dbReference>